<reference evidence="3" key="1">
    <citation type="journal article" date="2023" name="Plant J.">
        <title>Genome sequences and population genomics provide insights into the demographic history, inbreeding, and mutation load of two 'living fossil' tree species of Dipteronia.</title>
        <authorList>
            <person name="Feng Y."/>
            <person name="Comes H.P."/>
            <person name="Chen J."/>
            <person name="Zhu S."/>
            <person name="Lu R."/>
            <person name="Zhang X."/>
            <person name="Li P."/>
            <person name="Qiu J."/>
            <person name="Olsen K.M."/>
            <person name="Qiu Y."/>
        </authorList>
    </citation>
    <scope>NUCLEOTIDE SEQUENCE</scope>
    <source>
        <strain evidence="3">NBL</strain>
    </source>
</reference>
<sequence>MPNLISPNQVAFVPGRQIQDNIIVAQEDLHKLKTMKGKKDSMSWKIDLSKAYDRLQWNFIRDVIVEAGLKGSFVDLIKWYVSTVSYKAVLNKEATETFTPGCGIRQGDPLSPYLFVLCMENLSYLINHIVYFGYWKCVKVSREGPPISHIFFADELILFGQSSITQVEMMKDYLDTFCKLSGQQIRFAKYCIFCSCNTNERVAKSISKVCRSPLTKDLGKSLGVHLIHGRVRNRTYGALVEKVQSRLASWKSDTLSLAGRVTLIKAVTSALHVYTIQSAKIPSNLSLNLDKLNRNFLWGHKDTKKTTHLIKWDTTCMPKNRGGLGIMRMKGMNQALSAKGVVCSSTWRGIAFGAKLISKGLKWRVGYGCQILFWLDNWVLLHGKVLTNEQRCMRGMGLDASCPRCLSGVENIEHLLRGCKDSIGVWEDISKGITSSPTFLGNLDAWLTTNLRSNELVNGSITTGGVLCDHSKSWLGGFVLNRGSGSAIEAEFWGLL</sequence>
<dbReference type="CDD" id="cd01650">
    <property type="entry name" value="RT_nLTR_like"/>
    <property type="match status" value="1"/>
</dbReference>
<name>A0AAE0EIW5_9ROSI</name>
<proteinExistence type="predicted"/>
<evidence type="ECO:0000313" key="3">
    <source>
        <dbReference type="EMBL" id="KAK3229447.1"/>
    </source>
</evidence>
<dbReference type="InterPro" id="IPR026960">
    <property type="entry name" value="RVT-Znf"/>
</dbReference>
<dbReference type="EMBL" id="JANJYJ010000001">
    <property type="protein sequence ID" value="KAK3229447.1"/>
    <property type="molecule type" value="Genomic_DNA"/>
</dbReference>
<feature type="domain" description="Reverse transcriptase zinc-binding" evidence="2">
    <location>
        <begin position="378"/>
        <end position="426"/>
    </location>
</feature>
<protein>
    <recommendedName>
        <fullName evidence="5">Reverse transcriptase domain-containing protein</fullName>
    </recommendedName>
</protein>
<evidence type="ECO:0000259" key="1">
    <source>
        <dbReference type="Pfam" id="PF00078"/>
    </source>
</evidence>
<organism evidence="3 4">
    <name type="scientific">Dipteronia sinensis</name>
    <dbReference type="NCBI Taxonomy" id="43782"/>
    <lineage>
        <taxon>Eukaryota</taxon>
        <taxon>Viridiplantae</taxon>
        <taxon>Streptophyta</taxon>
        <taxon>Embryophyta</taxon>
        <taxon>Tracheophyta</taxon>
        <taxon>Spermatophyta</taxon>
        <taxon>Magnoliopsida</taxon>
        <taxon>eudicotyledons</taxon>
        <taxon>Gunneridae</taxon>
        <taxon>Pentapetalae</taxon>
        <taxon>rosids</taxon>
        <taxon>malvids</taxon>
        <taxon>Sapindales</taxon>
        <taxon>Sapindaceae</taxon>
        <taxon>Hippocastanoideae</taxon>
        <taxon>Acereae</taxon>
        <taxon>Dipteronia</taxon>
    </lineage>
</organism>
<keyword evidence="4" id="KW-1185">Reference proteome</keyword>
<feature type="domain" description="Reverse transcriptase" evidence="1">
    <location>
        <begin position="3"/>
        <end position="215"/>
    </location>
</feature>
<dbReference type="InterPro" id="IPR000477">
    <property type="entry name" value="RT_dom"/>
</dbReference>
<dbReference type="InterPro" id="IPR043502">
    <property type="entry name" value="DNA/RNA_pol_sf"/>
</dbReference>
<comment type="caution">
    <text evidence="3">The sequence shown here is derived from an EMBL/GenBank/DDBJ whole genome shotgun (WGS) entry which is preliminary data.</text>
</comment>
<dbReference type="Proteomes" id="UP001281410">
    <property type="component" value="Unassembled WGS sequence"/>
</dbReference>
<dbReference type="AlphaFoldDB" id="A0AAE0EIW5"/>
<evidence type="ECO:0008006" key="5">
    <source>
        <dbReference type="Google" id="ProtNLM"/>
    </source>
</evidence>
<evidence type="ECO:0000259" key="2">
    <source>
        <dbReference type="Pfam" id="PF13966"/>
    </source>
</evidence>
<dbReference type="PANTHER" id="PTHR33116">
    <property type="entry name" value="REVERSE TRANSCRIPTASE ZINC-BINDING DOMAIN-CONTAINING PROTEIN-RELATED-RELATED"/>
    <property type="match status" value="1"/>
</dbReference>
<accession>A0AAE0EIW5</accession>
<dbReference type="SUPFAM" id="SSF56672">
    <property type="entry name" value="DNA/RNA polymerases"/>
    <property type="match status" value="1"/>
</dbReference>
<dbReference type="Pfam" id="PF13966">
    <property type="entry name" value="zf-RVT"/>
    <property type="match status" value="1"/>
</dbReference>
<gene>
    <name evidence="3" type="ORF">Dsin_001328</name>
</gene>
<dbReference type="PANTHER" id="PTHR33116:SF70">
    <property type="entry name" value="NON-LTR RETROELEMENT REVERSE TRANSCRIPTASE-LIKE PROTEIN"/>
    <property type="match status" value="1"/>
</dbReference>
<dbReference type="Pfam" id="PF00078">
    <property type="entry name" value="RVT_1"/>
    <property type="match status" value="1"/>
</dbReference>
<evidence type="ECO:0000313" key="4">
    <source>
        <dbReference type="Proteomes" id="UP001281410"/>
    </source>
</evidence>